<dbReference type="GO" id="GO:0016020">
    <property type="term" value="C:membrane"/>
    <property type="evidence" value="ECO:0007669"/>
    <property type="project" value="UniProtKB-SubCell"/>
</dbReference>
<dbReference type="PROSITE" id="PS00490">
    <property type="entry name" value="MOLYBDOPTERIN_PROK_2"/>
    <property type="match status" value="1"/>
</dbReference>
<keyword evidence="5" id="KW-0004">4Fe-4S</keyword>
<evidence type="ECO:0000256" key="11">
    <source>
        <dbReference type="ARBA" id="ARBA00023004"/>
    </source>
</evidence>
<proteinExistence type="inferred from homology"/>
<dbReference type="Pfam" id="PF01568">
    <property type="entry name" value="Molydop_binding"/>
    <property type="match status" value="1"/>
</dbReference>
<evidence type="ECO:0000256" key="12">
    <source>
        <dbReference type="ARBA" id="ARBA00023014"/>
    </source>
</evidence>
<keyword evidence="11" id="KW-0408">Iron</keyword>
<keyword evidence="7" id="KW-0479">Metal-binding</keyword>
<evidence type="ECO:0000256" key="8">
    <source>
        <dbReference type="ARBA" id="ARBA00022737"/>
    </source>
</evidence>
<dbReference type="Pfam" id="PF10588">
    <property type="entry name" value="NADH-G_4Fe-4S_3"/>
    <property type="match status" value="1"/>
</dbReference>
<comment type="cofactor">
    <cofactor evidence="15">
        <name>[2Fe-2S] cluster</name>
        <dbReference type="ChEBI" id="CHEBI:190135"/>
    </cofactor>
</comment>
<dbReference type="GO" id="GO:0003954">
    <property type="term" value="F:NADH dehydrogenase activity"/>
    <property type="evidence" value="ECO:0007669"/>
    <property type="project" value="TreeGrafter"/>
</dbReference>
<evidence type="ECO:0000256" key="9">
    <source>
        <dbReference type="ARBA" id="ARBA00022967"/>
    </source>
</evidence>
<keyword evidence="9" id="KW-1278">Translocase</keyword>
<evidence type="ECO:0000256" key="5">
    <source>
        <dbReference type="ARBA" id="ARBA00022485"/>
    </source>
</evidence>
<dbReference type="InterPro" id="IPR017900">
    <property type="entry name" value="4Fe4S_Fe_S_CS"/>
</dbReference>
<keyword evidence="12" id="KW-0411">Iron-sulfur</keyword>
<keyword evidence="13" id="KW-0520">NAD</keyword>
<evidence type="ECO:0000259" key="18">
    <source>
        <dbReference type="PROSITE" id="PS51669"/>
    </source>
</evidence>
<evidence type="ECO:0000256" key="3">
    <source>
        <dbReference type="ARBA" id="ARBA00005404"/>
    </source>
</evidence>
<dbReference type="OrthoDB" id="9803192at2"/>
<dbReference type="InterPro" id="IPR019574">
    <property type="entry name" value="NADH_UbQ_OxRdtase_Gsu_4Fe4S-bd"/>
</dbReference>
<reference evidence="20 21" key="1">
    <citation type="submission" date="2017-06" db="EMBL/GenBank/DDBJ databases">
        <authorList>
            <person name="Kim H.J."/>
            <person name="Triplett B.A."/>
        </authorList>
    </citation>
    <scope>NUCLEOTIDE SEQUENCE [LARGE SCALE GENOMIC DNA]</scope>
    <source>
        <strain evidence="20 21">SCA</strain>
    </source>
</reference>
<evidence type="ECO:0000256" key="10">
    <source>
        <dbReference type="ARBA" id="ARBA00023002"/>
    </source>
</evidence>
<feature type="domain" description="2Fe-2S ferredoxin-type" evidence="16">
    <location>
        <begin position="1"/>
        <end position="78"/>
    </location>
</feature>
<dbReference type="InterPro" id="IPR041924">
    <property type="entry name" value="Formate_Dh-H_N"/>
</dbReference>
<dbReference type="PROSITE" id="PS51669">
    <property type="entry name" value="4FE4S_MOW_BIS_MGD"/>
    <property type="match status" value="1"/>
</dbReference>
<evidence type="ECO:0000259" key="16">
    <source>
        <dbReference type="PROSITE" id="PS51085"/>
    </source>
</evidence>
<dbReference type="InterPro" id="IPR006963">
    <property type="entry name" value="Mopterin_OxRdtase_4Fe-4S_dom"/>
</dbReference>
<dbReference type="PROSITE" id="PS00198">
    <property type="entry name" value="4FE4S_FER_1"/>
    <property type="match status" value="1"/>
</dbReference>
<dbReference type="Pfam" id="PF00384">
    <property type="entry name" value="Molybdopterin"/>
    <property type="match status" value="1"/>
</dbReference>
<dbReference type="InterPro" id="IPR017896">
    <property type="entry name" value="4Fe4S_Fe-S-bd"/>
</dbReference>
<evidence type="ECO:0000256" key="6">
    <source>
        <dbReference type="ARBA" id="ARBA00022714"/>
    </source>
</evidence>
<feature type="domain" description="4Fe-4S His(Cys)3-ligated-type" evidence="19">
    <location>
        <begin position="78"/>
        <end position="117"/>
    </location>
</feature>
<sequence>MINVKINGRSVQVEEGTSILQAASKIGITIPTFCNEPRLKPDGACRICTVEVEGNIKLPTACTTPAGEGMSIWTESPSVVEARKEILNLLLSKHPMDCLTCAKSGFCALQDLCFKYEIKEPAYIAPTTRQPIDDSNPFYYSEAAKCISCGRCVRVCNELQSTNAISMIERGVSTKVSPPFGMSLAESECISCGNCVSVCPVGALMPKAKEKFRYWETKATRTTCSYCGVGCQLELLVKENKIVDIKPAHGESNEGLLCVKGKFAYNFVNHPDRLKKPLIRKNGKLEEATWEEAYEIILNKIREVKEQFGADAIAGFSSARVSNEENYLMSKFMRAVIGTNNVDHCARLCHASTVAGLAVTLGSGAMTNGIADVKHADAIFITGSNTTEAHPVMGAFVHQARKNGAKLIVADPREIPLAKEADVYLQIKPGSSVALSNAMIHVILQEGLEDEEYITNNTEGFEEVATVVKKYTPEYAAKICEVDPEDIRKAARLYASCNAASIIYSMGITQHVNGTENVMSLSNLALVTGNLGKSGAGVNPLRGQNNVQGACDMGALPVVFTGYQPVTNPDIVAKFEKAWGSKLSDKAGLTVTQAIPAAEHGEVKLLYIMGENPMISDPDTNHVRKALEKVFLVVQDIFLTETAELADVILPAAAFAEKDGTFVNTERRVQRIRKAVDAPGESKPDWMILTEIMNQLDYACSYNSPEEIFEEIRSVTPSYAGITYKRIDKEGISWPCPTEDHPGTPILHIGKPTRGTGLFKAVEWVESPELSNKEYPHILTTGRILYHFHTKTMTDKTDGINVVAPHNYIEIHPTLAKEKNIKDGDLVKATSPRGEIQVIARVTDIVDENVVFIPFHWGDGANVLTNGEVLDPYCKIPGFKVSGVKIEKLA</sequence>
<dbReference type="Pfam" id="PF04879">
    <property type="entry name" value="Molybdop_Fe4S4"/>
    <property type="match status" value="1"/>
</dbReference>
<dbReference type="InterPro" id="IPR050123">
    <property type="entry name" value="Prok_molybdopt-oxidoreductase"/>
</dbReference>
<dbReference type="PROSITE" id="PS51379">
    <property type="entry name" value="4FE4S_FER_2"/>
    <property type="match status" value="2"/>
</dbReference>
<dbReference type="InterPro" id="IPR001041">
    <property type="entry name" value="2Fe-2S_ferredoxin-type"/>
</dbReference>
<dbReference type="GO" id="GO:0046872">
    <property type="term" value="F:metal ion binding"/>
    <property type="evidence" value="ECO:0007669"/>
    <property type="project" value="UniProtKB-KW"/>
</dbReference>
<keyword evidence="10" id="KW-0560">Oxidoreductase</keyword>
<name>A0A239ARM1_9FIRM</name>
<dbReference type="GO" id="GO:0051537">
    <property type="term" value="F:2 iron, 2 sulfur cluster binding"/>
    <property type="evidence" value="ECO:0007669"/>
    <property type="project" value="UniProtKB-KW"/>
</dbReference>
<keyword evidence="8" id="KW-0677">Repeat</keyword>
<feature type="domain" description="4Fe-4S ferredoxin-type" evidence="17">
    <location>
        <begin position="137"/>
        <end position="170"/>
    </location>
</feature>
<accession>A0A239ARM1</accession>
<dbReference type="NCBIfam" id="TIGR01591">
    <property type="entry name" value="Fdh-alpha"/>
    <property type="match status" value="1"/>
</dbReference>
<dbReference type="GO" id="GO:0008863">
    <property type="term" value="F:formate dehydrogenase (NAD+) activity"/>
    <property type="evidence" value="ECO:0007669"/>
    <property type="project" value="InterPro"/>
</dbReference>
<dbReference type="SUPFAM" id="SSF50692">
    <property type="entry name" value="ADC-like"/>
    <property type="match status" value="1"/>
</dbReference>
<dbReference type="SMART" id="SM00926">
    <property type="entry name" value="Molybdop_Fe4S4"/>
    <property type="match status" value="1"/>
</dbReference>
<dbReference type="InterPro" id="IPR009010">
    <property type="entry name" value="Asp_de-COase-like_dom_sf"/>
</dbReference>
<evidence type="ECO:0000256" key="1">
    <source>
        <dbReference type="ARBA" id="ARBA00001966"/>
    </source>
</evidence>
<dbReference type="Pfam" id="PF12838">
    <property type="entry name" value="Fer4_7"/>
    <property type="match status" value="1"/>
</dbReference>
<comment type="similarity">
    <text evidence="3">Belongs to the complex I 75 kDa subunit family.</text>
</comment>
<keyword evidence="6" id="KW-0001">2Fe-2S</keyword>
<dbReference type="GO" id="GO:0022904">
    <property type="term" value="P:respiratory electron transport chain"/>
    <property type="evidence" value="ECO:0007669"/>
    <property type="project" value="TreeGrafter"/>
</dbReference>
<dbReference type="FunFam" id="3.10.20.740:FF:000004">
    <property type="entry name" value="NADH-quinone oxidoreductase"/>
    <property type="match status" value="1"/>
</dbReference>
<evidence type="ECO:0000256" key="2">
    <source>
        <dbReference type="ARBA" id="ARBA00004370"/>
    </source>
</evidence>
<feature type="domain" description="4Fe-4S ferredoxin-type" evidence="17">
    <location>
        <begin position="180"/>
        <end position="209"/>
    </location>
</feature>
<comment type="subcellular location">
    <subcellularLocation>
        <location evidence="2">Membrane</location>
    </subcellularLocation>
</comment>
<dbReference type="PIRSF" id="PIRSF036643">
    <property type="entry name" value="FDH_alpha"/>
    <property type="match status" value="1"/>
</dbReference>
<dbReference type="FunFam" id="3.30.70.20:FF:000035">
    <property type="entry name" value="Iron hydrogenase 1"/>
    <property type="match status" value="1"/>
</dbReference>
<dbReference type="Gene3D" id="3.40.50.740">
    <property type="match status" value="1"/>
</dbReference>
<dbReference type="FunFam" id="3.40.228.10:FF:000002">
    <property type="entry name" value="Formate dehydrogenase subunit alpha"/>
    <property type="match status" value="1"/>
</dbReference>
<gene>
    <name evidence="20" type="ORF">SAMN05446037_1002183</name>
</gene>
<dbReference type="SUPFAM" id="SSF54292">
    <property type="entry name" value="2Fe-2S ferredoxin-like"/>
    <property type="match status" value="1"/>
</dbReference>
<evidence type="ECO:0000256" key="4">
    <source>
        <dbReference type="ARBA" id="ARBA00007023"/>
    </source>
</evidence>
<dbReference type="AlphaFoldDB" id="A0A239ARM1"/>
<dbReference type="InterPro" id="IPR006657">
    <property type="entry name" value="MoPterin_dinucl-bd_dom"/>
</dbReference>
<dbReference type="PANTHER" id="PTHR43105:SF14">
    <property type="entry name" value="FORMATE DEHYDROGENASE H"/>
    <property type="match status" value="1"/>
</dbReference>
<evidence type="ECO:0000256" key="15">
    <source>
        <dbReference type="ARBA" id="ARBA00034078"/>
    </source>
</evidence>
<dbReference type="Gene3D" id="3.10.20.740">
    <property type="match status" value="1"/>
</dbReference>
<dbReference type="InterPro" id="IPR006478">
    <property type="entry name" value="Formate_DH_asu"/>
</dbReference>
<evidence type="ECO:0000256" key="13">
    <source>
        <dbReference type="ARBA" id="ARBA00023027"/>
    </source>
</evidence>
<dbReference type="Gene3D" id="2.20.25.90">
    <property type="entry name" value="ADC-like domains"/>
    <property type="match status" value="1"/>
</dbReference>
<evidence type="ECO:0000313" key="21">
    <source>
        <dbReference type="Proteomes" id="UP000198304"/>
    </source>
</evidence>
<dbReference type="RefSeq" id="WP_089281371.1">
    <property type="nucleotide sequence ID" value="NZ_FZOJ01000002.1"/>
</dbReference>
<dbReference type="Pfam" id="PF13510">
    <property type="entry name" value="Fer2_4"/>
    <property type="match status" value="1"/>
</dbReference>
<dbReference type="EMBL" id="FZOJ01000002">
    <property type="protein sequence ID" value="SNR97593.1"/>
    <property type="molecule type" value="Genomic_DNA"/>
</dbReference>
<dbReference type="GO" id="GO:0051539">
    <property type="term" value="F:4 iron, 4 sulfur cluster binding"/>
    <property type="evidence" value="ECO:0007669"/>
    <property type="project" value="UniProtKB-KW"/>
</dbReference>
<dbReference type="SMART" id="SM00929">
    <property type="entry name" value="NADH-G_4Fe-4S_3"/>
    <property type="match status" value="1"/>
</dbReference>
<dbReference type="InterPro" id="IPR006656">
    <property type="entry name" value="Mopterin_OxRdtase"/>
</dbReference>
<dbReference type="Gene3D" id="3.30.70.20">
    <property type="match status" value="1"/>
</dbReference>
<dbReference type="PROSITE" id="PS00551">
    <property type="entry name" value="MOLYBDOPTERIN_PROK_1"/>
    <property type="match status" value="1"/>
</dbReference>
<dbReference type="GO" id="GO:0015942">
    <property type="term" value="P:formate metabolic process"/>
    <property type="evidence" value="ECO:0007669"/>
    <property type="project" value="InterPro"/>
</dbReference>
<dbReference type="Proteomes" id="UP000198304">
    <property type="component" value="Unassembled WGS sequence"/>
</dbReference>
<feature type="domain" description="4Fe-4S Mo/W bis-MGD-type" evidence="18">
    <location>
        <begin position="217"/>
        <end position="272"/>
    </location>
</feature>
<dbReference type="SUPFAM" id="SSF54862">
    <property type="entry name" value="4Fe-4S ferredoxins"/>
    <property type="match status" value="1"/>
</dbReference>
<dbReference type="InterPro" id="IPR036010">
    <property type="entry name" value="2Fe-2S_ferredoxin-like_sf"/>
</dbReference>
<evidence type="ECO:0000256" key="14">
    <source>
        <dbReference type="ARBA" id="ARBA00023136"/>
    </source>
</evidence>
<protein>
    <submittedName>
        <fullName evidence="20">NAD-dependent formate dehydrogenase catalytic subunit</fullName>
    </submittedName>
</protein>
<keyword evidence="21" id="KW-1185">Reference proteome</keyword>
<dbReference type="CDD" id="cd02753">
    <property type="entry name" value="MopB_Formate-Dh-H"/>
    <property type="match status" value="1"/>
</dbReference>
<organism evidence="20 21">
    <name type="scientific">Anaerovirgula multivorans</name>
    <dbReference type="NCBI Taxonomy" id="312168"/>
    <lineage>
        <taxon>Bacteria</taxon>
        <taxon>Bacillati</taxon>
        <taxon>Bacillota</taxon>
        <taxon>Clostridia</taxon>
        <taxon>Peptostreptococcales</taxon>
        <taxon>Natronincolaceae</taxon>
        <taxon>Anaerovirgula</taxon>
    </lineage>
</organism>
<evidence type="ECO:0000256" key="7">
    <source>
        <dbReference type="ARBA" id="ARBA00022723"/>
    </source>
</evidence>
<evidence type="ECO:0000259" key="17">
    <source>
        <dbReference type="PROSITE" id="PS51379"/>
    </source>
</evidence>
<evidence type="ECO:0000259" key="19">
    <source>
        <dbReference type="PROSITE" id="PS51839"/>
    </source>
</evidence>
<comment type="cofactor">
    <cofactor evidence="1">
        <name>[4Fe-4S] cluster</name>
        <dbReference type="ChEBI" id="CHEBI:49883"/>
    </cofactor>
</comment>
<comment type="similarity">
    <text evidence="4">In the C-terminal section; belongs to the prokaryotic molybdopterin-containing oxidoreductase family.</text>
</comment>
<evidence type="ECO:0000313" key="20">
    <source>
        <dbReference type="EMBL" id="SNR97593.1"/>
    </source>
</evidence>
<dbReference type="InterPro" id="IPR027467">
    <property type="entry name" value="MopterinOxRdtase_cofactor_BS"/>
</dbReference>
<dbReference type="Gene3D" id="2.40.40.20">
    <property type="match status" value="1"/>
</dbReference>
<dbReference type="Gene3D" id="3.40.228.10">
    <property type="entry name" value="Dimethylsulfoxide Reductase, domain 2"/>
    <property type="match status" value="1"/>
</dbReference>
<dbReference type="CDD" id="cd00207">
    <property type="entry name" value="fer2"/>
    <property type="match status" value="1"/>
</dbReference>
<dbReference type="PROSITE" id="PS51839">
    <property type="entry name" value="4FE4S_HC3"/>
    <property type="match status" value="1"/>
</dbReference>
<dbReference type="SUPFAM" id="SSF53706">
    <property type="entry name" value="Formate dehydrogenase/DMSO reductase, domains 1-3"/>
    <property type="match status" value="1"/>
</dbReference>
<dbReference type="InterPro" id="IPR006655">
    <property type="entry name" value="Mopterin_OxRdtase_prok_CS"/>
</dbReference>
<dbReference type="GO" id="GO:0043546">
    <property type="term" value="F:molybdopterin cofactor binding"/>
    <property type="evidence" value="ECO:0007669"/>
    <property type="project" value="InterPro"/>
</dbReference>
<dbReference type="PANTHER" id="PTHR43105">
    <property type="entry name" value="RESPIRATORY NITRATE REDUCTASE"/>
    <property type="match status" value="1"/>
</dbReference>
<dbReference type="PROSITE" id="PS51085">
    <property type="entry name" value="2FE2S_FER_2"/>
    <property type="match status" value="1"/>
</dbReference>
<keyword evidence="14" id="KW-0472">Membrane</keyword>